<sequence length="222" mass="24090">MRFVFDRDFDREIEIERGGVGIAAEDAAEDEILGRIEAARREGFEDGRVEGHRIAMAEAHAEMQRLRLSALGTLAAGMQDLVAATDLHRAQLEADAADFAFALCEKFAPEILGRLGPGRLRTEVLAALKLTLGAGRVRVRLSSDSAERLGPGIEAEAEALGLDARIEIIRDDTLGPGDGRVEWNNGFMETHFASLCDRVIATLREAKETGVRPAPGRSIADE</sequence>
<proteinExistence type="predicted"/>
<dbReference type="PANTHER" id="PTHR34982:SF1">
    <property type="entry name" value="FLAGELLAR ASSEMBLY PROTEIN FLIH"/>
    <property type="match status" value="1"/>
</dbReference>
<keyword evidence="1" id="KW-0813">Transport</keyword>
<accession>X7F9W9</accession>
<keyword evidence="2" id="KW-0653">Protein transport</keyword>
<comment type="caution">
    <text evidence="3">The sequence shown here is derived from an EMBL/GenBank/DDBJ whole genome shotgun (WGS) entry which is preliminary data.</text>
</comment>
<dbReference type="GO" id="GO:0005829">
    <property type="term" value="C:cytosol"/>
    <property type="evidence" value="ECO:0007669"/>
    <property type="project" value="TreeGrafter"/>
</dbReference>
<dbReference type="GO" id="GO:0015031">
    <property type="term" value="P:protein transport"/>
    <property type="evidence" value="ECO:0007669"/>
    <property type="project" value="UniProtKB-KW"/>
</dbReference>
<dbReference type="RefSeq" id="WP_043770389.1">
    <property type="nucleotide sequence ID" value="NZ_JAME01000014.1"/>
</dbReference>
<dbReference type="AlphaFoldDB" id="X7F9W9"/>
<protein>
    <recommendedName>
        <fullName evidence="5">Flagellar assembly protein FliH/Type III secretion system HrpE domain-containing protein</fullName>
    </recommendedName>
</protein>
<organism evidence="3 4">
    <name type="scientific">Roseivivax isoporae LMG 25204</name>
    <dbReference type="NCBI Taxonomy" id="1449351"/>
    <lineage>
        <taxon>Bacteria</taxon>
        <taxon>Pseudomonadati</taxon>
        <taxon>Pseudomonadota</taxon>
        <taxon>Alphaproteobacteria</taxon>
        <taxon>Rhodobacterales</taxon>
        <taxon>Roseobacteraceae</taxon>
        <taxon>Roseivivax</taxon>
    </lineage>
</organism>
<dbReference type="OrthoDB" id="7873045at2"/>
<dbReference type="EMBL" id="JAME01000014">
    <property type="protein sequence ID" value="ETX28906.1"/>
    <property type="molecule type" value="Genomic_DNA"/>
</dbReference>
<name>X7F9W9_9RHOB</name>
<evidence type="ECO:0000256" key="1">
    <source>
        <dbReference type="ARBA" id="ARBA00022448"/>
    </source>
</evidence>
<keyword evidence="4" id="KW-1185">Reference proteome</keyword>
<dbReference type="STRING" id="1449351.RISW2_04125"/>
<reference evidence="3 4" key="1">
    <citation type="submission" date="2014-01" db="EMBL/GenBank/DDBJ databases">
        <title>Roseivivax isoporae LMG 25204 Genome Sequencing.</title>
        <authorList>
            <person name="Lai Q."/>
            <person name="Li G."/>
            <person name="Shao Z."/>
        </authorList>
    </citation>
    <scope>NUCLEOTIDE SEQUENCE [LARGE SCALE GENOMIC DNA]</scope>
    <source>
        <strain evidence="3 4">LMG 25204</strain>
    </source>
</reference>
<gene>
    <name evidence="3" type="ORF">RISW2_04125</name>
</gene>
<evidence type="ECO:0008006" key="5">
    <source>
        <dbReference type="Google" id="ProtNLM"/>
    </source>
</evidence>
<evidence type="ECO:0000256" key="2">
    <source>
        <dbReference type="ARBA" id="ARBA00022927"/>
    </source>
</evidence>
<evidence type="ECO:0000313" key="4">
    <source>
        <dbReference type="Proteomes" id="UP000023430"/>
    </source>
</evidence>
<evidence type="ECO:0000313" key="3">
    <source>
        <dbReference type="EMBL" id="ETX28906.1"/>
    </source>
</evidence>
<dbReference type="PANTHER" id="PTHR34982">
    <property type="entry name" value="YOP PROTEINS TRANSLOCATION PROTEIN L"/>
    <property type="match status" value="1"/>
</dbReference>
<dbReference type="InterPro" id="IPR051472">
    <property type="entry name" value="T3SS_Stator/FliH"/>
</dbReference>
<dbReference type="Proteomes" id="UP000023430">
    <property type="component" value="Unassembled WGS sequence"/>
</dbReference>
<dbReference type="eggNOG" id="ENOG5032WRX">
    <property type="taxonomic scope" value="Bacteria"/>
</dbReference>